<evidence type="ECO:0000313" key="2">
    <source>
        <dbReference type="Proteomes" id="UP001370348"/>
    </source>
</evidence>
<dbReference type="Proteomes" id="UP001370348">
    <property type="component" value="Chromosome"/>
</dbReference>
<protein>
    <submittedName>
        <fullName evidence="1">Uncharacterized protein</fullName>
    </submittedName>
</protein>
<reference evidence="1 2" key="1">
    <citation type="submission" date="2021-12" db="EMBL/GenBank/DDBJ databases">
        <title>Discovery of the Pendulisporaceae a myxobacterial family with distinct sporulation behavior and unique specialized metabolism.</title>
        <authorList>
            <person name="Garcia R."/>
            <person name="Popoff A."/>
            <person name="Bader C.D."/>
            <person name="Loehr J."/>
            <person name="Walesch S."/>
            <person name="Walt C."/>
            <person name="Boldt J."/>
            <person name="Bunk B."/>
            <person name="Haeckl F.J.F.P.J."/>
            <person name="Gunesch A.P."/>
            <person name="Birkelbach J."/>
            <person name="Nuebel U."/>
            <person name="Pietschmann T."/>
            <person name="Bach T."/>
            <person name="Mueller R."/>
        </authorList>
    </citation>
    <scope>NUCLEOTIDE SEQUENCE [LARGE SCALE GENOMIC DNA]</scope>
    <source>
        <strain evidence="1 2">MSr11954</strain>
    </source>
</reference>
<organism evidence="1 2">
    <name type="scientific">Pendulispora albinea</name>
    <dbReference type="NCBI Taxonomy" id="2741071"/>
    <lineage>
        <taxon>Bacteria</taxon>
        <taxon>Pseudomonadati</taxon>
        <taxon>Myxococcota</taxon>
        <taxon>Myxococcia</taxon>
        <taxon>Myxococcales</taxon>
        <taxon>Sorangiineae</taxon>
        <taxon>Pendulisporaceae</taxon>
        <taxon>Pendulispora</taxon>
    </lineage>
</organism>
<proteinExistence type="predicted"/>
<evidence type="ECO:0000313" key="1">
    <source>
        <dbReference type="EMBL" id="WXB15710.1"/>
    </source>
</evidence>
<gene>
    <name evidence="1" type="ORF">LZC94_00260</name>
</gene>
<keyword evidence="2" id="KW-1185">Reference proteome</keyword>
<sequence>MLLSPMEDGSGLLRPGRGSLLHFVRTVGARAADGLCMLPGWTRRIARADDVALHVLYVSSASPRELNGMLVPGQSILATPHSVVTLVDELKLGSEPDVFAFVEMVVDAWHDVRDLRAGRTPRAAYAASVFDPLSLSSLRDEIGFELAEPANDLARTDSVVATLEGIVVGCDGVTLRSAREVRALAQRLLATWRVVAYLRACSDVADGAG</sequence>
<accession>A0ABZ2LYB3</accession>
<dbReference type="EMBL" id="CP089984">
    <property type="protein sequence ID" value="WXB15710.1"/>
    <property type="molecule type" value="Genomic_DNA"/>
</dbReference>
<name>A0ABZ2LYB3_9BACT</name>
<dbReference type="RefSeq" id="WP_394825345.1">
    <property type="nucleotide sequence ID" value="NZ_CP089984.1"/>
</dbReference>